<comment type="similarity">
    <text evidence="2 8">Belongs to the somatotropin/prolactin family.</text>
</comment>
<dbReference type="GO" id="GO:0005615">
    <property type="term" value="C:extracellular space"/>
    <property type="evidence" value="ECO:0007669"/>
    <property type="project" value="TreeGrafter"/>
</dbReference>
<keyword evidence="4 8" id="KW-0372">Hormone</keyword>
<dbReference type="Ensembl" id="ENSNMLT00000013799.1">
    <property type="protein sequence ID" value="ENSNMLP00000012201.1"/>
    <property type="gene ID" value="ENSNMLG00000007686.1"/>
</dbReference>
<dbReference type="PANTHER" id="PTHR11417:SF3">
    <property type="entry name" value="SOMATOLACTIN ALPHA ISOFORM X1-RELATED"/>
    <property type="match status" value="1"/>
</dbReference>
<evidence type="ECO:0000256" key="7">
    <source>
        <dbReference type="ARBA" id="ARBA00023180"/>
    </source>
</evidence>
<name>A0A8C6SYS7_9GOBI</name>
<comment type="subcellular location">
    <subcellularLocation>
        <location evidence="1 8">Secreted</location>
    </subcellularLocation>
</comment>
<dbReference type="GO" id="GO:0005131">
    <property type="term" value="F:growth hormone receptor binding"/>
    <property type="evidence" value="ECO:0007669"/>
    <property type="project" value="TreeGrafter"/>
</dbReference>
<dbReference type="Gene3D" id="1.20.1250.10">
    <property type="match status" value="1"/>
</dbReference>
<evidence type="ECO:0000256" key="4">
    <source>
        <dbReference type="ARBA" id="ARBA00022702"/>
    </source>
</evidence>
<dbReference type="PROSITE" id="PS00266">
    <property type="entry name" value="SOMATOTROPIN_1"/>
    <property type="match status" value="1"/>
</dbReference>
<keyword evidence="3" id="KW-0964">Secreted</keyword>
<dbReference type="InterPro" id="IPR009079">
    <property type="entry name" value="4_helix_cytokine-like_core"/>
</dbReference>
<organism evidence="9 10">
    <name type="scientific">Neogobius melanostomus</name>
    <name type="common">round goby</name>
    <dbReference type="NCBI Taxonomy" id="47308"/>
    <lineage>
        <taxon>Eukaryota</taxon>
        <taxon>Metazoa</taxon>
        <taxon>Chordata</taxon>
        <taxon>Craniata</taxon>
        <taxon>Vertebrata</taxon>
        <taxon>Euteleostomi</taxon>
        <taxon>Actinopterygii</taxon>
        <taxon>Neopterygii</taxon>
        <taxon>Teleostei</taxon>
        <taxon>Neoteleostei</taxon>
        <taxon>Acanthomorphata</taxon>
        <taxon>Gobiaria</taxon>
        <taxon>Gobiiformes</taxon>
        <taxon>Gobioidei</taxon>
        <taxon>Gobiidae</taxon>
        <taxon>Benthophilinae</taxon>
        <taxon>Neogobiini</taxon>
        <taxon>Neogobius</taxon>
    </lineage>
</organism>
<dbReference type="GO" id="GO:0060396">
    <property type="term" value="P:growth hormone receptor signaling pathway"/>
    <property type="evidence" value="ECO:0007669"/>
    <property type="project" value="TreeGrafter"/>
</dbReference>
<evidence type="ECO:0000256" key="8">
    <source>
        <dbReference type="RuleBase" id="RU003618"/>
    </source>
</evidence>
<reference evidence="9" key="1">
    <citation type="submission" date="2025-08" db="UniProtKB">
        <authorList>
            <consortium name="Ensembl"/>
        </authorList>
    </citation>
    <scope>IDENTIFICATION</scope>
</reference>
<dbReference type="InterPro" id="IPR001400">
    <property type="entry name" value="Somatotropin/Prolactin"/>
</dbReference>
<dbReference type="SUPFAM" id="SSF47266">
    <property type="entry name" value="4-helical cytokines"/>
    <property type="match status" value="1"/>
</dbReference>
<dbReference type="GO" id="GO:0045927">
    <property type="term" value="P:positive regulation of growth"/>
    <property type="evidence" value="ECO:0007669"/>
    <property type="project" value="TreeGrafter"/>
</dbReference>
<proteinExistence type="inferred from homology"/>
<dbReference type="PROSITE" id="PS00338">
    <property type="entry name" value="SOMATOTROPIN_2"/>
    <property type="match status" value="1"/>
</dbReference>
<sequence length="224" mass="25958">MSGLLRSETLRVVRRWNIVVNKPCTFRLAYSAEGFVTQTHFKSRKHNVMLITLCLHLLCVRGLQEEMFVPFPLRLQSNQAGYACITKALPIPSSRSEIQQISDQYLLHSVLMLVRSWIEPLVYLQTTLERYDNAPDLLLNKTKWLSEKLLSLEQGVLVLITKMLNEGMVSTSYSDPSLVQYDMQLDMLESIMRDYTLFNCFKKDAHKMEAFLKLLKCRQTNNCA</sequence>
<evidence type="ECO:0000313" key="10">
    <source>
        <dbReference type="Proteomes" id="UP000694523"/>
    </source>
</evidence>
<dbReference type="Proteomes" id="UP000694523">
    <property type="component" value="Unplaced"/>
</dbReference>
<dbReference type="PRINTS" id="PR00836">
    <property type="entry name" value="SOMATOTROPIN"/>
</dbReference>
<protein>
    <submittedName>
        <fullName evidence="9">Somatolactin alpha</fullName>
    </submittedName>
</protein>
<evidence type="ECO:0000256" key="2">
    <source>
        <dbReference type="ARBA" id="ARBA00008474"/>
    </source>
</evidence>
<dbReference type="PANTHER" id="PTHR11417">
    <property type="entry name" value="SOMATOTROPIN,PROLACTIN"/>
    <property type="match status" value="1"/>
</dbReference>
<accession>A0A8C6SYS7</accession>
<dbReference type="InterPro" id="IPR018116">
    <property type="entry name" value="Somatotropin_CS"/>
</dbReference>
<evidence type="ECO:0000256" key="5">
    <source>
        <dbReference type="ARBA" id="ARBA00022729"/>
    </source>
</evidence>
<evidence type="ECO:0000256" key="3">
    <source>
        <dbReference type="ARBA" id="ARBA00022525"/>
    </source>
</evidence>
<keyword evidence="6" id="KW-1015">Disulfide bond</keyword>
<evidence type="ECO:0000256" key="6">
    <source>
        <dbReference type="ARBA" id="ARBA00023157"/>
    </source>
</evidence>
<keyword evidence="10" id="KW-1185">Reference proteome</keyword>
<dbReference type="GO" id="GO:0070186">
    <property type="term" value="F:growth hormone activity"/>
    <property type="evidence" value="ECO:0007669"/>
    <property type="project" value="TreeGrafter"/>
</dbReference>
<reference evidence="9" key="2">
    <citation type="submission" date="2025-09" db="UniProtKB">
        <authorList>
            <consortium name="Ensembl"/>
        </authorList>
    </citation>
    <scope>IDENTIFICATION</scope>
</reference>
<dbReference type="Pfam" id="PF00103">
    <property type="entry name" value="Hormone_1"/>
    <property type="match status" value="1"/>
</dbReference>
<keyword evidence="7" id="KW-0325">Glycoprotein</keyword>
<evidence type="ECO:0000313" key="9">
    <source>
        <dbReference type="Ensembl" id="ENSNMLP00000012201.1"/>
    </source>
</evidence>
<dbReference type="GO" id="GO:0048513">
    <property type="term" value="P:animal organ development"/>
    <property type="evidence" value="ECO:0007669"/>
    <property type="project" value="TreeGrafter"/>
</dbReference>
<evidence type="ECO:0000256" key="1">
    <source>
        <dbReference type="ARBA" id="ARBA00004613"/>
    </source>
</evidence>
<keyword evidence="5" id="KW-0732">Signal</keyword>
<dbReference type="AlphaFoldDB" id="A0A8C6SYS7"/>
<dbReference type="GO" id="GO:0046427">
    <property type="term" value="P:positive regulation of receptor signaling pathway via JAK-STAT"/>
    <property type="evidence" value="ECO:0007669"/>
    <property type="project" value="TreeGrafter"/>
</dbReference>
<dbReference type="GO" id="GO:0031667">
    <property type="term" value="P:response to nutrient levels"/>
    <property type="evidence" value="ECO:0007669"/>
    <property type="project" value="TreeGrafter"/>
</dbReference>